<evidence type="ECO:0000256" key="9">
    <source>
        <dbReference type="ARBA" id="ARBA00023136"/>
    </source>
</evidence>
<dbReference type="Gene3D" id="1.10.40.60">
    <property type="entry name" value="EpsJ-like"/>
    <property type="match status" value="1"/>
</dbReference>
<dbReference type="Proteomes" id="UP000595197">
    <property type="component" value="Chromosome"/>
</dbReference>
<evidence type="ECO:0000256" key="1">
    <source>
        <dbReference type="ARBA" id="ARBA00004533"/>
    </source>
</evidence>
<name>A0ABX7BBG9_9PROT</name>
<dbReference type="InterPro" id="IPR038072">
    <property type="entry name" value="GspK_central_sf"/>
</dbReference>
<dbReference type="EMBL" id="CP067420">
    <property type="protein sequence ID" value="QQP91734.1"/>
    <property type="molecule type" value="Genomic_DNA"/>
</dbReference>
<proteinExistence type="inferred from homology"/>
<accession>A0ABX7BBG9</accession>
<dbReference type="InterPro" id="IPR005628">
    <property type="entry name" value="GspK"/>
</dbReference>
<keyword evidence="4" id="KW-1003">Cell membrane</keyword>
<organism evidence="12 13">
    <name type="scientific">Skermanella cutis</name>
    <dbReference type="NCBI Taxonomy" id="2775420"/>
    <lineage>
        <taxon>Bacteria</taxon>
        <taxon>Pseudomonadati</taxon>
        <taxon>Pseudomonadota</taxon>
        <taxon>Alphaproteobacteria</taxon>
        <taxon>Rhodospirillales</taxon>
        <taxon>Azospirillaceae</taxon>
        <taxon>Skermanella</taxon>
    </lineage>
</organism>
<reference evidence="12" key="1">
    <citation type="submission" date="2021-02" db="EMBL/GenBank/DDBJ databases">
        <title>Skermanella TT6 skin isolate.</title>
        <authorList>
            <person name="Lee K."/>
            <person name="Ganzorig M."/>
        </authorList>
    </citation>
    <scope>NUCLEOTIDE SEQUENCE</scope>
    <source>
        <strain evidence="12">TT6</strain>
    </source>
</reference>
<keyword evidence="6 10" id="KW-0812">Transmembrane</keyword>
<keyword evidence="7" id="KW-0653">Protein transport</keyword>
<evidence type="ECO:0000256" key="7">
    <source>
        <dbReference type="ARBA" id="ARBA00022927"/>
    </source>
</evidence>
<keyword evidence="9 10" id="KW-0472">Membrane</keyword>
<evidence type="ECO:0000259" key="11">
    <source>
        <dbReference type="Pfam" id="PF21687"/>
    </source>
</evidence>
<feature type="domain" description="T2SS protein K first SAM-like" evidence="11">
    <location>
        <begin position="122"/>
        <end position="195"/>
    </location>
</feature>
<evidence type="ECO:0000256" key="8">
    <source>
        <dbReference type="ARBA" id="ARBA00022989"/>
    </source>
</evidence>
<dbReference type="RefSeq" id="WP_201079958.1">
    <property type="nucleotide sequence ID" value="NZ_CP067420.1"/>
</dbReference>
<dbReference type="PANTHER" id="PTHR38831">
    <property type="entry name" value="TYPE II SECRETION SYSTEM PROTEIN K"/>
    <property type="match status" value="1"/>
</dbReference>
<evidence type="ECO:0000313" key="12">
    <source>
        <dbReference type="EMBL" id="QQP91734.1"/>
    </source>
</evidence>
<evidence type="ECO:0000256" key="10">
    <source>
        <dbReference type="SAM" id="Phobius"/>
    </source>
</evidence>
<keyword evidence="8 10" id="KW-1133">Transmembrane helix</keyword>
<evidence type="ECO:0000256" key="2">
    <source>
        <dbReference type="ARBA" id="ARBA00007246"/>
    </source>
</evidence>
<feature type="transmembrane region" description="Helical" evidence="10">
    <location>
        <begin position="6"/>
        <end position="27"/>
    </location>
</feature>
<protein>
    <submittedName>
        <fullName evidence="12">General secretion pathway protein GspK</fullName>
    </submittedName>
</protein>
<comment type="subcellular location">
    <subcellularLocation>
        <location evidence="1">Cell inner membrane</location>
    </subcellularLocation>
</comment>
<evidence type="ECO:0000256" key="5">
    <source>
        <dbReference type="ARBA" id="ARBA00022519"/>
    </source>
</evidence>
<comment type="similarity">
    <text evidence="2">Belongs to the GSP K family.</text>
</comment>
<evidence type="ECO:0000256" key="3">
    <source>
        <dbReference type="ARBA" id="ARBA00022448"/>
    </source>
</evidence>
<sequence>MRRPGFALIAVFWIVMVVGLFTAIVASRTGFDIDRSRWALDMGRVRAAADGAVEEAAFRMVERLGSGQPVTDLAGVQELDLRIDDIPVHVTIQDEDGKIDLNGAQPELLALLFEALARDNPDLPVGDPVALSERIADFRDIDNLRRPNGAEDPEYAAAGLAAGAKDSVFDTVGELEQVLGMTPELAAAAAPFLTVHSGRAQFDPVVSPPGLQRLGSAVEAAGLLSGMAPSRRRMFSVTAEAALPGGIRLTRAASFRITGDMRQPVAWYGWRSMDG</sequence>
<keyword evidence="5" id="KW-0997">Cell inner membrane</keyword>
<evidence type="ECO:0000256" key="6">
    <source>
        <dbReference type="ARBA" id="ARBA00022692"/>
    </source>
</evidence>
<keyword evidence="3" id="KW-0813">Transport</keyword>
<dbReference type="PANTHER" id="PTHR38831:SF1">
    <property type="entry name" value="TYPE II SECRETION SYSTEM PROTEIN K-RELATED"/>
    <property type="match status" value="1"/>
</dbReference>
<keyword evidence="13" id="KW-1185">Reference proteome</keyword>
<evidence type="ECO:0000256" key="4">
    <source>
        <dbReference type="ARBA" id="ARBA00022475"/>
    </source>
</evidence>
<dbReference type="SUPFAM" id="SSF158544">
    <property type="entry name" value="GspK insert domain-like"/>
    <property type="match status" value="1"/>
</dbReference>
<gene>
    <name evidence="12" type="ORF">IGS68_11240</name>
</gene>
<dbReference type="Pfam" id="PF21687">
    <property type="entry name" value="T2SSK_1st"/>
    <property type="match status" value="1"/>
</dbReference>
<evidence type="ECO:0000313" key="13">
    <source>
        <dbReference type="Proteomes" id="UP000595197"/>
    </source>
</evidence>
<dbReference type="InterPro" id="IPR049031">
    <property type="entry name" value="T2SSK_SAM-like_1st"/>
</dbReference>